<reference evidence="4 5" key="1">
    <citation type="submission" date="2018-08" db="EMBL/GenBank/DDBJ databases">
        <title>A genome reference for cultivated species of the human gut microbiota.</title>
        <authorList>
            <person name="Zou Y."/>
            <person name="Xue W."/>
            <person name="Luo G."/>
        </authorList>
    </citation>
    <scope>NUCLEOTIDE SEQUENCE [LARGE SCALE GENOMIC DNA]</scope>
    <source>
        <strain evidence="3 4">AM16-50</strain>
        <strain evidence="2 5">AM50-15</strain>
    </source>
</reference>
<dbReference type="Proteomes" id="UP000283732">
    <property type="component" value="Unassembled WGS sequence"/>
</dbReference>
<evidence type="ECO:0000313" key="2">
    <source>
        <dbReference type="EMBL" id="RGZ50036.1"/>
    </source>
</evidence>
<dbReference type="EMBL" id="QSEF01000005">
    <property type="protein sequence ID" value="RGZ50036.1"/>
    <property type="molecule type" value="Genomic_DNA"/>
</dbReference>
<name>A0A414XN11_9BACT</name>
<sequence length="1183" mass="134148">MRKIKRVIGYTLGIAMVLIAAIFLLNLHLTKRLERYLRKELIHRTAEATDGFYRLSFDNLSISFFKGELTLEGIKLCPDSAVFWDWERKDSLPSVYVTAEVGMIDFKGLNLTWRWSYKQLHFDSFEIRNPDIQVFNPYYSTRAEVKERKEAEIKTLYEVVSPYINVLTVRILNLENASVSYSVENPVSPIVYALNDVSFHAYGFRLDENSSESGKLLYCDNFDFITKRSQTLLANNDFRLQTDRILLSTEDSIISISNITLTPQGELWGEQKKRPDSYLNALIRAIEVKGIQFRRENALNYLTARSLDIISSDIQAFNLAGESLPSAKKTEKKSLNEAEADSLVRSLSLYELISPVLHTVSIGTVGIGQAKLQYSFAVKDKIEVYKLANFDFQANDFRIDSVSETQRGFWYSRGFSFEATGIEGLMTARNHRFTVKRMTLDTESGDFNLERIRLYPLSVCGQNDYMAGSIDTVGIRGLLYDKGISARLLKIDRPNLRYVLVSSFNKKDVKSVKPANSRVDVESILNPFLRYFSVKRLSLNHAYVTIDDKSMSDPVTYKLNDFNFFATGIWVNRQTGKGSGLFFDYGNMGFNFSRFDNYLPGKEYRLSVRKGQFSTVKGILELQDIKLLPQNTMEKKAKTYIRFSSPGLRIGGLKRIPERLDRNIRVASFRVDSPDVQVCRSDGSGMSASLKDLALEGVSWDSTLLKLGSVHMESPVVDIYSSHFLDTLQNQTKLGSVDLYTALEKVAGRIFLGRFSLKDANIRYAYYGKSDSLQHQKLDTTNLFIEGLAVDTRLRTYKLDDIRFSTRNLELPLDNGFYTLKVGAVDLTGSSAVIDRIRLISPYPKMQFAYLQPHHKDWFDVSVGQVALAGIDLSSYFSEKVLRIADVQVSDAVLQNLKNQKIPIPRRIVPMIYTGLQKAPVKLDFQRVGIKNFSVVYEELAKKGTVPGKLFFTDMNGTFIGFTNIVSRPDQYIVLDADGKLMGKGNFTATWKLPVDSLNDRFLLNARLDSFDLTALNELLVPLASAEVQSGWVREMAFSTEASSKGATVEMVFLYNGLKAALLKEKDGVLTDKKFLTGLVNRVLKQNNPDKTGKGFNKPRHSSVSIIRDPYHSTFNYLWQILRPPLIESVGISKKKQDTAKEVMTFFTKVKNFFWGKKNVSGKNIPEGEGKDVLLLEFEPINN</sequence>
<protein>
    <recommendedName>
        <fullName evidence="6">DUF748 domain-containing protein</fullName>
    </recommendedName>
</protein>
<evidence type="ECO:0000313" key="3">
    <source>
        <dbReference type="EMBL" id="RHH75278.1"/>
    </source>
</evidence>
<accession>A0A414XN11</accession>
<comment type="caution">
    <text evidence="3">The sequence shown here is derived from an EMBL/GenBank/DDBJ whole genome shotgun (WGS) entry which is preliminary data.</text>
</comment>
<dbReference type="Proteomes" id="UP000285173">
    <property type="component" value="Unassembled WGS sequence"/>
</dbReference>
<organism evidence="3 4">
    <name type="scientific">Parabacteroides merdae</name>
    <dbReference type="NCBI Taxonomy" id="46503"/>
    <lineage>
        <taxon>Bacteria</taxon>
        <taxon>Pseudomonadati</taxon>
        <taxon>Bacteroidota</taxon>
        <taxon>Bacteroidia</taxon>
        <taxon>Bacteroidales</taxon>
        <taxon>Tannerellaceae</taxon>
        <taxon>Parabacteroides</taxon>
    </lineage>
</organism>
<evidence type="ECO:0000313" key="4">
    <source>
        <dbReference type="Proteomes" id="UP000283732"/>
    </source>
</evidence>
<evidence type="ECO:0000256" key="1">
    <source>
        <dbReference type="SAM" id="Phobius"/>
    </source>
</evidence>
<proteinExistence type="predicted"/>
<feature type="transmembrane region" description="Helical" evidence="1">
    <location>
        <begin position="7"/>
        <end position="29"/>
    </location>
</feature>
<dbReference type="EMBL" id="QRKC01000008">
    <property type="protein sequence ID" value="RHH75278.1"/>
    <property type="molecule type" value="Genomic_DNA"/>
</dbReference>
<dbReference type="AlphaFoldDB" id="A0A414XN11"/>
<gene>
    <name evidence="3" type="ORF">DW191_15405</name>
    <name evidence="2" type="ORF">DW986_04675</name>
</gene>
<evidence type="ECO:0000313" key="5">
    <source>
        <dbReference type="Proteomes" id="UP000285173"/>
    </source>
</evidence>
<evidence type="ECO:0008006" key="6">
    <source>
        <dbReference type="Google" id="ProtNLM"/>
    </source>
</evidence>
<dbReference type="RefSeq" id="WP_122202783.1">
    <property type="nucleotide sequence ID" value="NZ_QRKC01000008.1"/>
</dbReference>
<keyword evidence="1" id="KW-0472">Membrane</keyword>
<keyword evidence="1" id="KW-1133">Transmembrane helix</keyword>
<keyword evidence="1" id="KW-0812">Transmembrane</keyword>